<dbReference type="Gene3D" id="2.170.150.30">
    <property type="entry name" value="RIG-I-like receptor, C-terminal regulatory domain"/>
    <property type="match status" value="1"/>
</dbReference>
<dbReference type="EMBL" id="JH822697">
    <property type="protein sequence ID" value="EKC34572.1"/>
    <property type="molecule type" value="Genomic_DNA"/>
</dbReference>
<name>K1QCL1_MAGGI</name>
<keyword evidence="1" id="KW-0378">Hydrolase</keyword>
<organism evidence="1">
    <name type="scientific">Magallana gigas</name>
    <name type="common">Pacific oyster</name>
    <name type="synonym">Crassostrea gigas</name>
    <dbReference type="NCBI Taxonomy" id="29159"/>
    <lineage>
        <taxon>Eukaryota</taxon>
        <taxon>Metazoa</taxon>
        <taxon>Spiralia</taxon>
        <taxon>Lophotrochozoa</taxon>
        <taxon>Mollusca</taxon>
        <taxon>Bivalvia</taxon>
        <taxon>Autobranchia</taxon>
        <taxon>Pteriomorphia</taxon>
        <taxon>Ostreida</taxon>
        <taxon>Ostreoidea</taxon>
        <taxon>Ostreidae</taxon>
        <taxon>Magallana</taxon>
    </lineage>
</organism>
<sequence length="270" mass="31880">MGEKEKDPLKSIILQNIEQIEEYISTTEVNNNKQLKPMWQKKPKRKDGKHYQRWTVHFRNKVSCKLRNNKQLVREVHAAMTHLATIQRREEVSLQKARLMDEAFRRLYMMHPDDRMGKILKYQSEIRNVDDSLSVDEASKAKKPFQLICFKCHAEAVNNTDLRLYVGQHRVVTNPDFRSRCEFDTNTTPSRYTISIIRCTKCKLKWGTTFKIEKLEIPVLKVTAFLFTTGGEEPHRFKKWGKVSLHIESIDKQELLDINKDTPEFEEPDD</sequence>
<dbReference type="PROSITE" id="PS51789">
    <property type="entry name" value="RLR_CTR"/>
    <property type="match status" value="1"/>
</dbReference>
<keyword evidence="1" id="KW-0067">ATP-binding</keyword>
<dbReference type="CDD" id="cd15804">
    <property type="entry name" value="RLR_C"/>
    <property type="match status" value="1"/>
</dbReference>
<keyword evidence="1" id="KW-0347">Helicase</keyword>
<proteinExistence type="predicted"/>
<dbReference type="HOGENOM" id="CLU_1031545_0_0_1"/>
<dbReference type="InParanoid" id="K1QCL1"/>
<keyword evidence="1" id="KW-0547">Nucleotide-binding</keyword>
<dbReference type="InterPro" id="IPR021673">
    <property type="entry name" value="RLR_CTR"/>
</dbReference>
<reference evidence="1" key="1">
    <citation type="journal article" date="2012" name="Nature">
        <title>The oyster genome reveals stress adaptation and complexity of shell formation.</title>
        <authorList>
            <person name="Zhang G."/>
            <person name="Fang X."/>
            <person name="Guo X."/>
            <person name="Li L."/>
            <person name="Luo R."/>
            <person name="Xu F."/>
            <person name="Yang P."/>
            <person name="Zhang L."/>
            <person name="Wang X."/>
            <person name="Qi H."/>
            <person name="Xiong Z."/>
            <person name="Que H."/>
            <person name="Xie Y."/>
            <person name="Holland P.W."/>
            <person name="Paps J."/>
            <person name="Zhu Y."/>
            <person name="Wu F."/>
            <person name="Chen Y."/>
            <person name="Wang J."/>
            <person name="Peng C."/>
            <person name="Meng J."/>
            <person name="Yang L."/>
            <person name="Liu J."/>
            <person name="Wen B."/>
            <person name="Zhang N."/>
            <person name="Huang Z."/>
            <person name="Zhu Q."/>
            <person name="Feng Y."/>
            <person name="Mount A."/>
            <person name="Hedgecock D."/>
            <person name="Xu Z."/>
            <person name="Liu Y."/>
            <person name="Domazet-Loso T."/>
            <person name="Du Y."/>
            <person name="Sun X."/>
            <person name="Zhang S."/>
            <person name="Liu B."/>
            <person name="Cheng P."/>
            <person name="Jiang X."/>
            <person name="Li J."/>
            <person name="Fan D."/>
            <person name="Wang W."/>
            <person name="Fu W."/>
            <person name="Wang T."/>
            <person name="Wang B."/>
            <person name="Zhang J."/>
            <person name="Peng Z."/>
            <person name="Li Y."/>
            <person name="Li N."/>
            <person name="Wang J."/>
            <person name="Chen M."/>
            <person name="He Y."/>
            <person name="Tan F."/>
            <person name="Song X."/>
            <person name="Zheng Q."/>
            <person name="Huang R."/>
            <person name="Yang H."/>
            <person name="Du X."/>
            <person name="Chen L."/>
            <person name="Yang M."/>
            <person name="Gaffney P.M."/>
            <person name="Wang S."/>
            <person name="Luo L."/>
            <person name="She Z."/>
            <person name="Ming Y."/>
            <person name="Huang W."/>
            <person name="Zhang S."/>
            <person name="Huang B."/>
            <person name="Zhang Y."/>
            <person name="Qu T."/>
            <person name="Ni P."/>
            <person name="Miao G."/>
            <person name="Wang J."/>
            <person name="Wang Q."/>
            <person name="Steinberg C.E."/>
            <person name="Wang H."/>
            <person name="Li N."/>
            <person name="Qian L."/>
            <person name="Zhang G."/>
            <person name="Li Y."/>
            <person name="Yang H."/>
            <person name="Liu X."/>
            <person name="Wang J."/>
            <person name="Yin Y."/>
            <person name="Wang J."/>
        </authorList>
    </citation>
    <scope>NUCLEOTIDE SEQUENCE [LARGE SCALE GENOMIC DNA]</scope>
    <source>
        <strain evidence="1">05x7-T-G4-1.051#20</strain>
    </source>
</reference>
<gene>
    <name evidence="1" type="ORF">CGI_10010458</name>
</gene>
<dbReference type="AlphaFoldDB" id="K1QCL1"/>
<protein>
    <submittedName>
        <fullName evidence="1">Putative ATP-dependent RNA helicase DHX58</fullName>
    </submittedName>
</protein>
<dbReference type="Pfam" id="PF11648">
    <property type="entry name" value="RIG-I_C-RD"/>
    <property type="match status" value="1"/>
</dbReference>
<evidence type="ECO:0000313" key="1">
    <source>
        <dbReference type="EMBL" id="EKC34572.1"/>
    </source>
</evidence>
<dbReference type="InterPro" id="IPR038557">
    <property type="entry name" value="RLR_C_sf"/>
</dbReference>
<accession>K1QCL1</accession>
<dbReference type="GO" id="GO:0004386">
    <property type="term" value="F:helicase activity"/>
    <property type="evidence" value="ECO:0007669"/>
    <property type="project" value="UniProtKB-KW"/>
</dbReference>